<dbReference type="Proteomes" id="UP000521943">
    <property type="component" value="Unassembled WGS sequence"/>
</dbReference>
<dbReference type="SMART" id="SM00236">
    <property type="entry name" value="fCBD"/>
    <property type="match status" value="1"/>
</dbReference>
<dbReference type="GO" id="GO:0005975">
    <property type="term" value="P:carbohydrate metabolic process"/>
    <property type="evidence" value="ECO:0007669"/>
    <property type="project" value="InterPro"/>
</dbReference>
<gene>
    <name evidence="5" type="ORF">DFP72DRAFT_916187</name>
    <name evidence="4" type="ORF">DFP72DRAFT_919919</name>
</gene>
<keyword evidence="6" id="KW-1185">Reference proteome</keyword>
<dbReference type="EMBL" id="JACGCI010000070">
    <property type="protein sequence ID" value="KAF6748523.1"/>
    <property type="molecule type" value="Genomic_DNA"/>
</dbReference>
<accession>A0A8H6LYF5</accession>
<feature type="signal peptide" evidence="2">
    <location>
        <begin position="1"/>
        <end position="19"/>
    </location>
</feature>
<dbReference type="PROSITE" id="PS00562">
    <property type="entry name" value="CBM1_1"/>
    <property type="match status" value="1"/>
</dbReference>
<comment type="caution">
    <text evidence="4">The sequence shown here is derived from an EMBL/GenBank/DDBJ whole genome shotgun (WGS) entry which is preliminary data.</text>
</comment>
<protein>
    <recommendedName>
        <fullName evidence="3">CBM1 domain-containing protein</fullName>
    </recommendedName>
</protein>
<keyword evidence="1 2" id="KW-0732">Signal</keyword>
<dbReference type="OrthoDB" id="2586582at2759"/>
<name>A0A8H6LYF5_9AGAR</name>
<evidence type="ECO:0000313" key="5">
    <source>
        <dbReference type="EMBL" id="KAF6748523.1"/>
    </source>
</evidence>
<dbReference type="InterPro" id="IPR018535">
    <property type="entry name" value="DUF1996"/>
</dbReference>
<sequence>MKWLSLASALAALAVPSQAALRFGCSTLTIQRLDPLVQPGRTPSAHVHQIVGGNAFHPNMTGDIGNQGSCTTCIFSEDFSNYWTAVMFFKHSNGSYKRVPIMENAALPAGINGGMTIYYTQQDFNSNGNQKITAFKPGFRMVIGNPTAGSKQAPGLKFVCLEDKNTRFPELDVFPTSPCRGGIMTVHHFPSCWDGKTLDPEDHQSHMYDTASDMGFQPAGACPSSHPVRMPQVAYETLWDTAQFNSMWPSGGANPFVMSYDDSRGYGTHADYVFGWKGDALQRAMDSSCMFQGCENGNPLKSQSVAQMNACSVKPLTTDNLDGWLARLPMDMPGSSTTVVQPTTTVVQPTQPTTTVVQPTPSAPQGPTVPKYGQCGGSGYTGATACVSGSTCVKLNDWYSQCQ</sequence>
<evidence type="ECO:0000259" key="3">
    <source>
        <dbReference type="PROSITE" id="PS51164"/>
    </source>
</evidence>
<evidence type="ECO:0000256" key="1">
    <source>
        <dbReference type="ARBA" id="ARBA00022729"/>
    </source>
</evidence>
<dbReference type="PANTHER" id="PTHR43662">
    <property type="match status" value="1"/>
</dbReference>
<dbReference type="Pfam" id="PF00734">
    <property type="entry name" value="CBM_1"/>
    <property type="match status" value="1"/>
</dbReference>
<dbReference type="AlphaFoldDB" id="A0A8H6LYF5"/>
<dbReference type="PANTHER" id="PTHR43662:SF5">
    <property type="entry name" value="DUF1996 DOMAIN-CONTAINING PROTEIN"/>
    <property type="match status" value="1"/>
</dbReference>
<dbReference type="SUPFAM" id="SSF57180">
    <property type="entry name" value="Cellulose-binding domain"/>
    <property type="match status" value="1"/>
</dbReference>
<evidence type="ECO:0000313" key="6">
    <source>
        <dbReference type="Proteomes" id="UP000521943"/>
    </source>
</evidence>
<proteinExistence type="predicted"/>
<feature type="chain" id="PRO_5035101649" description="CBM1 domain-containing protein" evidence="2">
    <location>
        <begin position="20"/>
        <end position="403"/>
    </location>
</feature>
<dbReference type="GO" id="GO:0005576">
    <property type="term" value="C:extracellular region"/>
    <property type="evidence" value="ECO:0007669"/>
    <property type="project" value="InterPro"/>
</dbReference>
<dbReference type="Pfam" id="PF09362">
    <property type="entry name" value="DUF1996"/>
    <property type="match status" value="1"/>
</dbReference>
<reference evidence="4 6" key="1">
    <citation type="submission" date="2020-07" db="EMBL/GenBank/DDBJ databases">
        <title>Comparative genomics of pyrophilous fungi reveals a link between fire events and developmental genes.</title>
        <authorList>
            <consortium name="DOE Joint Genome Institute"/>
            <person name="Steindorff A.S."/>
            <person name="Carver A."/>
            <person name="Calhoun S."/>
            <person name="Stillman K."/>
            <person name="Liu H."/>
            <person name="Lipzen A."/>
            <person name="Pangilinan J."/>
            <person name="Labutti K."/>
            <person name="Bruns T.D."/>
            <person name="Grigoriev I.V."/>
        </authorList>
    </citation>
    <scope>NUCLEOTIDE SEQUENCE [LARGE SCALE GENOMIC DNA]</scope>
    <source>
        <strain evidence="4 6">CBS 144469</strain>
    </source>
</reference>
<dbReference type="PROSITE" id="PS51164">
    <property type="entry name" value="CBM1_2"/>
    <property type="match status" value="1"/>
</dbReference>
<dbReference type="InterPro" id="IPR000254">
    <property type="entry name" value="CBD"/>
</dbReference>
<evidence type="ECO:0000256" key="2">
    <source>
        <dbReference type="SAM" id="SignalP"/>
    </source>
</evidence>
<dbReference type="EMBL" id="JACGCI010000081">
    <property type="protein sequence ID" value="KAF6747470.1"/>
    <property type="molecule type" value="Genomic_DNA"/>
</dbReference>
<feature type="domain" description="CBM1" evidence="3">
    <location>
        <begin position="367"/>
        <end position="403"/>
    </location>
</feature>
<evidence type="ECO:0000313" key="4">
    <source>
        <dbReference type="EMBL" id="KAF6747470.1"/>
    </source>
</evidence>
<dbReference type="InterPro" id="IPR035971">
    <property type="entry name" value="CBD_sf"/>
</dbReference>
<organism evidence="4 6">
    <name type="scientific">Ephemerocybe angulata</name>
    <dbReference type="NCBI Taxonomy" id="980116"/>
    <lineage>
        <taxon>Eukaryota</taxon>
        <taxon>Fungi</taxon>
        <taxon>Dikarya</taxon>
        <taxon>Basidiomycota</taxon>
        <taxon>Agaricomycotina</taxon>
        <taxon>Agaricomycetes</taxon>
        <taxon>Agaricomycetidae</taxon>
        <taxon>Agaricales</taxon>
        <taxon>Agaricineae</taxon>
        <taxon>Psathyrellaceae</taxon>
        <taxon>Ephemerocybe</taxon>
    </lineage>
</organism>
<dbReference type="GO" id="GO:0030248">
    <property type="term" value="F:cellulose binding"/>
    <property type="evidence" value="ECO:0007669"/>
    <property type="project" value="InterPro"/>
</dbReference>